<evidence type="ECO:0000256" key="2">
    <source>
        <dbReference type="ARBA" id="ARBA00004687"/>
    </source>
</evidence>
<sequence>MGENSPNPIPERATYGFILYLIANFGFVLYLIWAFVPEEWLHHVGITYLPQRYWLLAGPIYVLLCLLAVIFFYVSYNLLITPPLCSINTITDEHARYLAEDESLTLTETHIPPLGDIPISQVNRDLY</sequence>
<evidence type="ECO:0000259" key="9">
    <source>
        <dbReference type="Pfam" id="PF08510"/>
    </source>
</evidence>
<proteinExistence type="inferred from homology"/>
<evidence type="ECO:0000256" key="8">
    <source>
        <dbReference type="SAM" id="Phobius"/>
    </source>
</evidence>
<protein>
    <recommendedName>
        <fullName evidence="7">Phosphatidylinositol N-acetylglucosaminyltransferase subunit P</fullName>
    </recommendedName>
</protein>
<feature type="transmembrane region" description="Helical" evidence="8">
    <location>
        <begin position="12"/>
        <end position="33"/>
    </location>
</feature>
<evidence type="ECO:0000256" key="4">
    <source>
        <dbReference type="ARBA" id="ARBA00022692"/>
    </source>
</evidence>
<dbReference type="GO" id="GO:0006506">
    <property type="term" value="P:GPI anchor biosynthetic process"/>
    <property type="evidence" value="ECO:0007669"/>
    <property type="project" value="UniProtKB-UniPathway"/>
</dbReference>
<feature type="domain" description="PIG-P" evidence="9">
    <location>
        <begin position="12"/>
        <end position="127"/>
    </location>
</feature>
<dbReference type="PANTHER" id="PTHR46346">
    <property type="entry name" value="PHOSPHATIDYLINOSITOL N-ACETYLGLUCOSAMINYLTRANSFERASE SUBUNIT P"/>
    <property type="match status" value="1"/>
</dbReference>
<dbReference type="AlphaFoldDB" id="A0A6P8ISA9"/>
<dbReference type="OrthoDB" id="690928at2759"/>
<evidence type="ECO:0000313" key="11">
    <source>
        <dbReference type="RefSeq" id="XP_031569128.1"/>
    </source>
</evidence>
<dbReference type="InterPro" id="IPR052263">
    <property type="entry name" value="GPI_Anchor_Biosynth"/>
</dbReference>
<name>A0A6P8ISA9_ACTTE</name>
<comment type="similarity">
    <text evidence="7">Belongs to the PIGP family.</text>
</comment>
<accession>A0A6P8ISA9</accession>
<keyword evidence="10" id="KW-1185">Reference proteome</keyword>
<evidence type="ECO:0000313" key="10">
    <source>
        <dbReference type="Proteomes" id="UP000515163"/>
    </source>
</evidence>
<dbReference type="KEGG" id="aten:116303686"/>
<evidence type="ECO:0000256" key="6">
    <source>
        <dbReference type="ARBA" id="ARBA00023136"/>
    </source>
</evidence>
<gene>
    <name evidence="11" type="primary">LOC116303686</name>
</gene>
<comment type="function">
    <text evidence="7">Part of the complex catalyzing the transfer of N-acetylglucosamine from UDP-N-acetylglucosamine to phosphatidylinositol, the first step of GPI biosynthesis.</text>
</comment>
<dbReference type="FunCoup" id="A0A6P8ISA9">
    <property type="interactions" value="373"/>
</dbReference>
<feature type="transmembrane region" description="Helical" evidence="8">
    <location>
        <begin position="53"/>
        <end position="74"/>
    </location>
</feature>
<dbReference type="GO" id="GO:0017176">
    <property type="term" value="F:phosphatidylinositol N-acetylglucosaminyltransferase activity"/>
    <property type="evidence" value="ECO:0007669"/>
    <property type="project" value="UniProtKB-UniRule"/>
</dbReference>
<dbReference type="PIRSF" id="PIRSF008765">
    <property type="entry name" value="PIG-P_GPI19"/>
    <property type="match status" value="1"/>
</dbReference>
<dbReference type="GeneID" id="116303686"/>
<dbReference type="RefSeq" id="XP_031569128.1">
    <property type="nucleotide sequence ID" value="XM_031713268.1"/>
</dbReference>
<dbReference type="PANTHER" id="PTHR46346:SF1">
    <property type="entry name" value="PHOSPHATIDYLINOSITOL N-ACETYLGLUCOSAMINYLTRANSFERASE SUBUNIT P"/>
    <property type="match status" value="1"/>
</dbReference>
<keyword evidence="6 7" id="KW-0472">Membrane</keyword>
<comment type="subcellular location">
    <subcellularLocation>
        <location evidence="1">Membrane</location>
        <topology evidence="1">Multi-pass membrane protein</topology>
    </subcellularLocation>
</comment>
<dbReference type="InterPro" id="IPR016542">
    <property type="entry name" value="PIG-P_GPI19"/>
</dbReference>
<dbReference type="UniPathway" id="UPA00196"/>
<comment type="pathway">
    <text evidence="2 7">Glycolipid biosynthesis; glycosylphosphatidylinositol-anchor biosynthesis.</text>
</comment>
<dbReference type="InterPro" id="IPR013717">
    <property type="entry name" value="PIG-P"/>
</dbReference>
<dbReference type="Pfam" id="PF08510">
    <property type="entry name" value="PIG-P"/>
    <property type="match status" value="1"/>
</dbReference>
<keyword evidence="3 7" id="KW-0337">GPI-anchor biosynthesis</keyword>
<keyword evidence="4 8" id="KW-0812">Transmembrane</keyword>
<evidence type="ECO:0000256" key="3">
    <source>
        <dbReference type="ARBA" id="ARBA00022502"/>
    </source>
</evidence>
<dbReference type="GO" id="GO:0016020">
    <property type="term" value="C:membrane"/>
    <property type="evidence" value="ECO:0007669"/>
    <property type="project" value="UniProtKB-SubCell"/>
</dbReference>
<dbReference type="GO" id="GO:0005783">
    <property type="term" value="C:endoplasmic reticulum"/>
    <property type="evidence" value="ECO:0007669"/>
    <property type="project" value="TreeGrafter"/>
</dbReference>
<evidence type="ECO:0000256" key="7">
    <source>
        <dbReference type="PIRNR" id="PIRNR008765"/>
    </source>
</evidence>
<keyword evidence="5 8" id="KW-1133">Transmembrane helix</keyword>
<dbReference type="InParanoid" id="A0A6P8ISA9"/>
<dbReference type="Proteomes" id="UP000515163">
    <property type="component" value="Unplaced"/>
</dbReference>
<keyword evidence="7" id="KW-0808">Transferase</keyword>
<evidence type="ECO:0000256" key="1">
    <source>
        <dbReference type="ARBA" id="ARBA00004141"/>
    </source>
</evidence>
<reference evidence="11" key="1">
    <citation type="submission" date="2025-08" db="UniProtKB">
        <authorList>
            <consortium name="RefSeq"/>
        </authorList>
    </citation>
    <scope>IDENTIFICATION</scope>
    <source>
        <tissue evidence="11">Tentacle</tissue>
    </source>
</reference>
<organism evidence="10 11">
    <name type="scientific">Actinia tenebrosa</name>
    <name type="common">Australian red waratah sea anemone</name>
    <dbReference type="NCBI Taxonomy" id="6105"/>
    <lineage>
        <taxon>Eukaryota</taxon>
        <taxon>Metazoa</taxon>
        <taxon>Cnidaria</taxon>
        <taxon>Anthozoa</taxon>
        <taxon>Hexacorallia</taxon>
        <taxon>Actiniaria</taxon>
        <taxon>Actiniidae</taxon>
        <taxon>Actinia</taxon>
    </lineage>
</organism>
<evidence type="ECO:0000256" key="5">
    <source>
        <dbReference type="ARBA" id="ARBA00022989"/>
    </source>
</evidence>